<protein>
    <submittedName>
        <fullName evidence="1">Uncharacterized protein</fullName>
    </submittedName>
</protein>
<dbReference type="Proteomes" id="UP000054107">
    <property type="component" value="Unassembled WGS sequence"/>
</dbReference>
<proteinExistence type="predicted"/>
<keyword evidence="2" id="KW-1185">Reference proteome</keyword>
<gene>
    <name evidence="1" type="primary">PARPA_04121.1 scaffold 11792</name>
</gene>
<dbReference type="OrthoDB" id="2288618at2759"/>
<sequence>MHSVKASTLLNGSHLKAHMRDIHNLVEKVVDAKARNPSARVPAIDRVFNFHKRLRNQIPEVKTTEHTVVVTKAAVR</sequence>
<dbReference type="EMBL" id="LN724120">
    <property type="protein sequence ID" value="CEP10439.1"/>
    <property type="molecule type" value="Genomic_DNA"/>
</dbReference>
<name>A0A0B7N5Z5_9FUNG</name>
<organism evidence="1 2">
    <name type="scientific">Parasitella parasitica</name>
    <dbReference type="NCBI Taxonomy" id="35722"/>
    <lineage>
        <taxon>Eukaryota</taxon>
        <taxon>Fungi</taxon>
        <taxon>Fungi incertae sedis</taxon>
        <taxon>Mucoromycota</taxon>
        <taxon>Mucoromycotina</taxon>
        <taxon>Mucoromycetes</taxon>
        <taxon>Mucorales</taxon>
        <taxon>Mucorineae</taxon>
        <taxon>Mucoraceae</taxon>
        <taxon>Parasitella</taxon>
    </lineage>
</organism>
<reference evidence="1 2" key="1">
    <citation type="submission" date="2014-09" db="EMBL/GenBank/DDBJ databases">
        <authorList>
            <person name="Ellenberger Sabrina"/>
        </authorList>
    </citation>
    <scope>NUCLEOTIDE SEQUENCE [LARGE SCALE GENOMIC DNA]</scope>
    <source>
        <strain evidence="1 2">CBS 412.66</strain>
    </source>
</reference>
<accession>A0A0B7N5Z5</accession>
<evidence type="ECO:0000313" key="1">
    <source>
        <dbReference type="EMBL" id="CEP10439.1"/>
    </source>
</evidence>
<dbReference type="AlphaFoldDB" id="A0A0B7N5Z5"/>
<evidence type="ECO:0000313" key="2">
    <source>
        <dbReference type="Proteomes" id="UP000054107"/>
    </source>
</evidence>